<dbReference type="EMBL" id="PP777464">
    <property type="protein sequence ID" value="XBS49588.1"/>
    <property type="molecule type" value="Genomic_DNA"/>
</dbReference>
<protein>
    <submittedName>
        <fullName evidence="1">Uncharacterized protein</fullName>
    </submittedName>
</protein>
<reference evidence="1" key="1">
    <citation type="submission" date="2024-05" db="EMBL/GenBank/DDBJ databases">
        <authorList>
            <person name="Badawy S."/>
            <person name="Skurnik M."/>
        </authorList>
    </citation>
    <scope>NUCLEOTIDE SEQUENCE</scope>
</reference>
<accession>A0AAU7PJP5</accession>
<name>A0AAU7PJP5_9CAUD</name>
<proteinExistence type="predicted"/>
<organism evidence="1">
    <name type="scientific">Escherichia phage fEgEco12</name>
    <dbReference type="NCBI Taxonomy" id="3158837"/>
    <lineage>
        <taxon>Viruses</taxon>
        <taxon>Duplodnaviria</taxon>
        <taxon>Heunggongvirae</taxon>
        <taxon>Uroviricota</taxon>
        <taxon>Caudoviricetes</taxon>
    </lineage>
</organism>
<evidence type="ECO:0000313" key="1">
    <source>
        <dbReference type="EMBL" id="XBS49588.1"/>
    </source>
</evidence>
<sequence length="271" mass="30577">MSNIFFKTISFKKESYSYAYVDGKVLNIVLDGVDVPVQFTSHQEAIEGAQELNSLLNGIEKKPEVKSDLDLLVDKIKSGELLSILDQCNEKLRGVVGDVRTTVQDRLLEQAFKEVTKKTEERVEGMIKNIDDVLTHMFTKPYESSTDSEEKQEEPVERTKPSIVTKVKHSFGSLDDVFGFTNVRVSTDEKPEVDEMLIGDMTTGQLKKEIDTFVNELISSERAENMFSSISANFGKEATEQAVQAFKDLIYTVAIANPEQTLEEVLRKNFK</sequence>